<reference evidence="3" key="2">
    <citation type="journal article" date="2008" name="Genome Biol.">
        <title>Improved genome assembly and evidence-based global gene model set for the chordate Ciona intestinalis: new insight into intron and operon populations.</title>
        <authorList>
            <person name="Satou Y."/>
            <person name="Mineta K."/>
            <person name="Ogasawara M."/>
            <person name="Sasakura Y."/>
            <person name="Shoguchi E."/>
            <person name="Ueno K."/>
            <person name="Yamada L."/>
            <person name="Matsumoto J."/>
            <person name="Wasserscheid J."/>
            <person name="Dewar K."/>
            <person name="Wiley G.B."/>
            <person name="Macmil S.L."/>
            <person name="Roe B.A."/>
            <person name="Zeller R.W."/>
            <person name="Hastings K.E."/>
            <person name="Lemaire P."/>
            <person name="Lindquist E."/>
            <person name="Endo T."/>
            <person name="Hotta K."/>
            <person name="Inaba K."/>
        </authorList>
    </citation>
    <scope>NUCLEOTIDE SEQUENCE [LARGE SCALE GENOMIC DNA]</scope>
    <source>
        <strain evidence="3">wild type</strain>
    </source>
</reference>
<name>F6ZL76_CIOIN</name>
<dbReference type="InParanoid" id="F6ZL76"/>
<dbReference type="AlphaFoldDB" id="F6ZL76"/>
<evidence type="ECO:0000256" key="1">
    <source>
        <dbReference type="SAM" id="Coils"/>
    </source>
</evidence>
<feature type="coiled-coil region" evidence="1">
    <location>
        <begin position="63"/>
        <end position="150"/>
    </location>
</feature>
<dbReference type="InterPro" id="IPR042840">
    <property type="entry name" value="LMNTD1"/>
</dbReference>
<dbReference type="PANTHER" id="PTHR47012:SF3">
    <property type="entry name" value="LAMIN TAIL DOMAIN CONTAINING 1"/>
    <property type="match status" value="1"/>
</dbReference>
<dbReference type="Ensembl" id="ENSCINT00000022686.2">
    <property type="protein sequence ID" value="ENSCINP00000022440.2"/>
    <property type="gene ID" value="ENSCING00000011838.2"/>
</dbReference>
<evidence type="ECO:0000313" key="3">
    <source>
        <dbReference type="Ensembl" id="ENSCINP00000022440.2"/>
    </source>
</evidence>
<sequence length="212" mass="24001">MMRKAREASEMELRRYMQEAEAKHELSISEIKMHMDADARNMDALVEENGRLRSDFNNVSTELEGMRSKLDAANSSIKVAQNNLESERKRFESQLHTLNRKLQETQDMLLIKIKELTASEESNIPLKAEIDFLRNLIEEEEKRLGLENNAYSALKNGYGNAGANDQPGNISTFFSVDQNKNQISMNRPGSASLHGGKMQSMASSSYPRRPSS</sequence>
<dbReference type="EMBL" id="EAAA01002512">
    <property type="status" value="NOT_ANNOTATED_CDS"/>
    <property type="molecule type" value="Genomic_DNA"/>
</dbReference>
<proteinExistence type="predicted"/>
<feature type="compositionally biased region" description="Polar residues" evidence="2">
    <location>
        <begin position="200"/>
        <end position="212"/>
    </location>
</feature>
<dbReference type="PANTHER" id="PTHR47012">
    <property type="entry name" value="LAMIN TAIL DOMAIN-CONTAINING PROTEIN 1"/>
    <property type="match status" value="1"/>
</dbReference>
<keyword evidence="4" id="KW-1185">Reference proteome</keyword>
<reference evidence="3" key="3">
    <citation type="submission" date="2025-08" db="UniProtKB">
        <authorList>
            <consortium name="Ensembl"/>
        </authorList>
    </citation>
    <scope>IDENTIFICATION</scope>
</reference>
<feature type="region of interest" description="Disordered" evidence="2">
    <location>
        <begin position="181"/>
        <end position="212"/>
    </location>
</feature>
<accession>F6ZL76</accession>
<dbReference type="HOGENOM" id="CLU_1302154_0_0_1"/>
<reference evidence="3" key="4">
    <citation type="submission" date="2025-09" db="UniProtKB">
        <authorList>
            <consortium name="Ensembl"/>
        </authorList>
    </citation>
    <scope>IDENTIFICATION</scope>
</reference>
<dbReference type="Proteomes" id="UP000008144">
    <property type="component" value="Chromosome 7"/>
</dbReference>
<organism evidence="3 4">
    <name type="scientific">Ciona intestinalis</name>
    <name type="common">Transparent sea squirt</name>
    <name type="synonym">Ascidia intestinalis</name>
    <dbReference type="NCBI Taxonomy" id="7719"/>
    <lineage>
        <taxon>Eukaryota</taxon>
        <taxon>Metazoa</taxon>
        <taxon>Chordata</taxon>
        <taxon>Tunicata</taxon>
        <taxon>Ascidiacea</taxon>
        <taxon>Phlebobranchia</taxon>
        <taxon>Cionidae</taxon>
        <taxon>Ciona</taxon>
    </lineage>
</organism>
<dbReference type="STRING" id="7719.ENSCINP00000022440"/>
<reference evidence="4" key="1">
    <citation type="journal article" date="2002" name="Science">
        <title>The draft genome of Ciona intestinalis: insights into chordate and vertebrate origins.</title>
        <authorList>
            <person name="Dehal P."/>
            <person name="Satou Y."/>
            <person name="Campbell R.K."/>
            <person name="Chapman J."/>
            <person name="Degnan B."/>
            <person name="De Tomaso A."/>
            <person name="Davidson B."/>
            <person name="Di Gregorio A."/>
            <person name="Gelpke M."/>
            <person name="Goodstein D.M."/>
            <person name="Harafuji N."/>
            <person name="Hastings K.E."/>
            <person name="Ho I."/>
            <person name="Hotta K."/>
            <person name="Huang W."/>
            <person name="Kawashima T."/>
            <person name="Lemaire P."/>
            <person name="Martinez D."/>
            <person name="Meinertzhagen I.A."/>
            <person name="Necula S."/>
            <person name="Nonaka M."/>
            <person name="Putnam N."/>
            <person name="Rash S."/>
            <person name="Saiga H."/>
            <person name="Satake M."/>
            <person name="Terry A."/>
            <person name="Yamada L."/>
            <person name="Wang H.G."/>
            <person name="Awazu S."/>
            <person name="Azumi K."/>
            <person name="Boore J."/>
            <person name="Branno M."/>
            <person name="Chin-Bow S."/>
            <person name="DeSantis R."/>
            <person name="Doyle S."/>
            <person name="Francino P."/>
            <person name="Keys D.N."/>
            <person name="Haga S."/>
            <person name="Hayashi H."/>
            <person name="Hino K."/>
            <person name="Imai K.S."/>
            <person name="Inaba K."/>
            <person name="Kano S."/>
            <person name="Kobayashi K."/>
            <person name="Kobayashi M."/>
            <person name="Lee B.I."/>
            <person name="Makabe K.W."/>
            <person name="Manohar C."/>
            <person name="Matassi G."/>
            <person name="Medina M."/>
            <person name="Mochizuki Y."/>
            <person name="Mount S."/>
            <person name="Morishita T."/>
            <person name="Miura S."/>
            <person name="Nakayama A."/>
            <person name="Nishizaka S."/>
            <person name="Nomoto H."/>
            <person name="Ohta F."/>
            <person name="Oishi K."/>
            <person name="Rigoutsos I."/>
            <person name="Sano M."/>
            <person name="Sasaki A."/>
            <person name="Sasakura Y."/>
            <person name="Shoguchi E."/>
            <person name="Shin-i T."/>
            <person name="Spagnuolo A."/>
            <person name="Stainier D."/>
            <person name="Suzuki M.M."/>
            <person name="Tassy O."/>
            <person name="Takatori N."/>
            <person name="Tokuoka M."/>
            <person name="Yagi K."/>
            <person name="Yoshizaki F."/>
            <person name="Wada S."/>
            <person name="Zhang C."/>
            <person name="Hyatt P.D."/>
            <person name="Larimer F."/>
            <person name="Detter C."/>
            <person name="Doggett N."/>
            <person name="Glavina T."/>
            <person name="Hawkins T."/>
            <person name="Richardson P."/>
            <person name="Lucas S."/>
            <person name="Kohara Y."/>
            <person name="Levine M."/>
            <person name="Satoh N."/>
            <person name="Rokhsar D.S."/>
        </authorList>
    </citation>
    <scope>NUCLEOTIDE SEQUENCE [LARGE SCALE GENOMIC DNA]</scope>
</reference>
<evidence type="ECO:0000313" key="4">
    <source>
        <dbReference type="Proteomes" id="UP000008144"/>
    </source>
</evidence>
<keyword evidence="1" id="KW-0175">Coiled coil</keyword>
<evidence type="ECO:0000256" key="2">
    <source>
        <dbReference type="SAM" id="MobiDB-lite"/>
    </source>
</evidence>
<protein>
    <submittedName>
        <fullName evidence="3">Uncharacterized protein</fullName>
    </submittedName>
</protein>